<comment type="subcellular location">
    <subcellularLocation>
        <location evidence="2">Nucleus membrane</location>
        <topology evidence="2">Peripheral membrane protein</topology>
        <orientation evidence="2">Nucleoplasmic side</orientation>
    </subcellularLocation>
    <subcellularLocation>
        <location evidence="1">Nucleus</location>
        <location evidence="1">Nuclear pore complex</location>
    </subcellularLocation>
</comment>
<evidence type="ECO:0000256" key="6">
    <source>
        <dbReference type="ARBA" id="ARBA00022816"/>
    </source>
</evidence>
<comment type="caution">
    <text evidence="13">The sequence shown here is derived from an EMBL/GenBank/DDBJ whole genome shotgun (WGS) entry which is preliminary data.</text>
</comment>
<dbReference type="Pfam" id="PF12110">
    <property type="entry name" value="Nup96"/>
    <property type="match status" value="1"/>
</dbReference>
<evidence type="ECO:0000256" key="4">
    <source>
        <dbReference type="ARBA" id="ARBA00022448"/>
    </source>
</evidence>
<dbReference type="GO" id="GO:0051028">
    <property type="term" value="P:mRNA transport"/>
    <property type="evidence" value="ECO:0007669"/>
    <property type="project" value="UniProtKB-KW"/>
</dbReference>
<evidence type="ECO:0000256" key="5">
    <source>
        <dbReference type="ARBA" id="ARBA00022813"/>
    </source>
</evidence>
<dbReference type="InterPro" id="IPR021967">
    <property type="entry name" value="Nup98_C"/>
</dbReference>
<dbReference type="Gene3D" id="3.30.1610.10">
    <property type="entry name" value="Peptidase S59, nucleoporin"/>
    <property type="match status" value="1"/>
</dbReference>
<dbReference type="GO" id="GO:0006405">
    <property type="term" value="P:RNA export from nucleus"/>
    <property type="evidence" value="ECO:0007669"/>
    <property type="project" value="TreeGrafter"/>
</dbReference>
<evidence type="ECO:0000256" key="10">
    <source>
        <dbReference type="ARBA" id="ARBA00023242"/>
    </source>
</evidence>
<keyword evidence="8" id="KW-0811">Translocation</keyword>
<feature type="region of interest" description="Disordered" evidence="11">
    <location>
        <begin position="32"/>
        <end position="57"/>
    </location>
</feature>
<keyword evidence="4" id="KW-0813">Transport</keyword>
<dbReference type="InterPro" id="IPR025574">
    <property type="entry name" value="Nucleoporin_FG_rpt"/>
</dbReference>
<dbReference type="PANTHER" id="PTHR23198">
    <property type="entry name" value="NUCLEOPORIN"/>
    <property type="match status" value="1"/>
</dbReference>
<dbReference type="Proteomes" id="UP001362899">
    <property type="component" value="Unassembled WGS sequence"/>
</dbReference>
<evidence type="ECO:0000256" key="1">
    <source>
        <dbReference type="ARBA" id="ARBA00004567"/>
    </source>
</evidence>
<keyword evidence="9" id="KW-0906">Nuclear pore complex</keyword>
<dbReference type="GO" id="GO:0003723">
    <property type="term" value="F:RNA binding"/>
    <property type="evidence" value="ECO:0007669"/>
    <property type="project" value="TreeGrafter"/>
</dbReference>
<feature type="compositionally biased region" description="Polar residues" evidence="11">
    <location>
        <begin position="32"/>
        <end position="45"/>
    </location>
</feature>
<proteinExistence type="inferred from homology"/>
<feature type="region of interest" description="Disordered" evidence="11">
    <location>
        <begin position="208"/>
        <end position="318"/>
    </location>
</feature>
<dbReference type="GO" id="GO:0008139">
    <property type="term" value="F:nuclear localization sequence binding"/>
    <property type="evidence" value="ECO:0007669"/>
    <property type="project" value="TreeGrafter"/>
</dbReference>
<sequence length="1321" mass="142787">MNKFTFGGTTAPNAFGSSTLSSNAFGTPQSSGANNAFGATQSQPFGSGFGGTSTGTNTTASSVGSGLFGNSTNTATSNPSNGMFGTNNTAINNKPPQTGLFGNVNQNSNATGNSNTTGSGLFGSSTNGQINNGSTGLFNNSSNSAGNSAPSSNLFGSNVSGGLFGNSSTSANNATTTNAGASSGGLFGSANNNSGNVFGNNNSNTGVKPGGLFGSNTGANTSTGNGMFGNSNTNTNSTNTGGLFGNSNTNTSTNTNSVSGGLFGNTGGNTTSTTSGGLFGNSGNNTTGTTGGLFGGGNTNSSGLFGKSQNSQPSMFNQKPQPLIATINEASYVLPDSTPSQKLYTSLTVPSKRMIQHENRIDGGRVIHNSVQVPEKTSTPLNFPKVSIIRQNNPQMNVFDSSNVFNSTNNQTEPRQLMNSYDDFLKDRPTTLMIKNEMTFVPFSDHGYNNDVQGSNSTARLSSNYNPDISISSSIPQIAIGSNIVRPGLSTHTSSSRLVKDTKTAEAGVFTPKSHNMTVIKVNKEAVDAGYYTSPKLEELAQWTPKKLETVENLVIGQRGVGKLEFPEPVNLRKLAERGKLGDLLGELVIFQDTTVCVYPVEEEKAPEGTELNIPCIITLENSWPRTVTGKLLKNMSEAKLGKYIQKLKATLESDGAEFITFINGILVFKVPHFSTWGVPVDDLLMDEDDEDDIDVSEGNITEEHFVNIITRGEASPEMTEEIMDIVEKDQEKGNKVVSQDISEGLNNSKNVNIETTRIEKSTTWLDSLRDTPNSLALPTASLAAASVPTADLDLQSILVPKKSLSELKESGLMSTDSVDSCHNINTICFSVLRSKLVSNHRDDSILPILSTEFKNNEMPPEHFYLWELLNILFGNFSRGKLEKWCDIRLQNLSSGNKVFGSAIASQENVFDLILNLLASHKVKEASALAKQSNNLHLATIIAMLDNKMGIKIANENAGSQLEAWKVSGQLCNIPLGVQRVYEIAAGHGLPRDGGWSWIQLLGTKLWYSDEDYEHIIKSLANCVAEYKNPIRNRSGNNTHDEHEEGLAGLFFLMARFDNCKSLKLALSKLDLVSSFYAIQMLNRYVAIDENLNNENNNCNYDSICERLIRVFLDKADNVSALCLALHVKSSDKATTLFTEIIRSFPVDTDLPRELGVAEQFLNETRALRVEESGQYKAQAQYLILAENFEAAHTVMISRLGPQAYLLGNLKELQSMLLVLEEHKDQISHWNTGALLYLTMLQVQCNNDQLLPHQIPIFLNALSFASTPTFLSVEAVSKISNWFASRKTVWALYNAPQLMNLKYRPSDAKLQAMQQSYRLML</sequence>
<feature type="region of interest" description="Disordered" evidence="11">
    <location>
        <begin position="70"/>
        <end position="128"/>
    </location>
</feature>
<evidence type="ECO:0000256" key="7">
    <source>
        <dbReference type="ARBA" id="ARBA00022927"/>
    </source>
</evidence>
<keyword evidence="6" id="KW-0509">mRNA transport</keyword>
<evidence type="ECO:0000259" key="12">
    <source>
        <dbReference type="PROSITE" id="PS51434"/>
    </source>
</evidence>
<dbReference type="Pfam" id="PF04096">
    <property type="entry name" value="Nucleoporin2"/>
    <property type="match status" value="1"/>
</dbReference>
<feature type="compositionally biased region" description="Gly residues" evidence="11">
    <location>
        <begin position="289"/>
        <end position="298"/>
    </location>
</feature>
<feature type="compositionally biased region" description="Low complexity" evidence="11">
    <location>
        <begin position="268"/>
        <end position="288"/>
    </location>
</feature>
<evidence type="ECO:0000256" key="2">
    <source>
        <dbReference type="ARBA" id="ARBA00004620"/>
    </source>
</evidence>
<evidence type="ECO:0000313" key="14">
    <source>
        <dbReference type="Proteomes" id="UP001362899"/>
    </source>
</evidence>
<reference evidence="13 14" key="1">
    <citation type="journal article" date="2023" name="Elife">
        <title>Identification of key yeast species and microbe-microbe interactions impacting larval growth of Drosophila in the wild.</title>
        <authorList>
            <person name="Mure A."/>
            <person name="Sugiura Y."/>
            <person name="Maeda R."/>
            <person name="Honda K."/>
            <person name="Sakurai N."/>
            <person name="Takahashi Y."/>
            <person name="Watada M."/>
            <person name="Katoh T."/>
            <person name="Gotoh A."/>
            <person name="Gotoh Y."/>
            <person name="Taniguchi I."/>
            <person name="Nakamura K."/>
            <person name="Hayashi T."/>
            <person name="Katayama T."/>
            <person name="Uemura T."/>
            <person name="Hattori Y."/>
        </authorList>
    </citation>
    <scope>NUCLEOTIDE SEQUENCE [LARGE SCALE GENOMIC DNA]</scope>
    <source>
        <strain evidence="13 14">SB-73</strain>
    </source>
</reference>
<protein>
    <submittedName>
        <fullName evidence="13">Nucleocytoplasmic transporter</fullName>
    </submittedName>
</protein>
<dbReference type="GO" id="GO:0034398">
    <property type="term" value="P:telomere tethering at nuclear periphery"/>
    <property type="evidence" value="ECO:0007669"/>
    <property type="project" value="TreeGrafter"/>
</dbReference>
<comment type="similarity">
    <text evidence="3">Belongs to the nucleoporin GLFG family.</text>
</comment>
<dbReference type="PANTHER" id="PTHR23198:SF6">
    <property type="entry name" value="NUCLEAR PORE COMPLEX PROTEIN NUP98-NUP96"/>
    <property type="match status" value="1"/>
</dbReference>
<dbReference type="GO" id="GO:0006606">
    <property type="term" value="P:protein import into nucleus"/>
    <property type="evidence" value="ECO:0007669"/>
    <property type="project" value="TreeGrafter"/>
</dbReference>
<feature type="compositionally biased region" description="Low complexity" evidence="11">
    <location>
        <begin position="70"/>
        <end position="81"/>
    </location>
</feature>
<dbReference type="Pfam" id="PF13634">
    <property type="entry name" value="Nucleoporin_FG"/>
    <property type="match status" value="2"/>
</dbReference>
<dbReference type="GO" id="GO:0031965">
    <property type="term" value="C:nuclear membrane"/>
    <property type="evidence" value="ECO:0007669"/>
    <property type="project" value="UniProtKB-SubCell"/>
</dbReference>
<keyword evidence="7" id="KW-0653">Protein transport</keyword>
<dbReference type="InterPro" id="IPR007230">
    <property type="entry name" value="Nup98_auto-Pept-S59_dom"/>
</dbReference>
<accession>A0AAV5RM28</accession>
<dbReference type="InterPro" id="IPR036903">
    <property type="entry name" value="Nup98_auto-Pept-S59_dom_sf"/>
</dbReference>
<evidence type="ECO:0000256" key="8">
    <source>
        <dbReference type="ARBA" id="ARBA00023010"/>
    </source>
</evidence>
<evidence type="ECO:0000256" key="3">
    <source>
        <dbReference type="ARBA" id="ARBA00008926"/>
    </source>
</evidence>
<dbReference type="Gene3D" id="1.25.40.690">
    <property type="match status" value="1"/>
</dbReference>
<keyword evidence="5" id="KW-0068">Autocatalytic cleavage</keyword>
<dbReference type="GO" id="GO:0000973">
    <property type="term" value="P:post-transcriptional tethering of RNA polymerase II gene DNA at nuclear periphery"/>
    <property type="evidence" value="ECO:0007669"/>
    <property type="project" value="TreeGrafter"/>
</dbReference>
<dbReference type="SUPFAM" id="SSF82215">
    <property type="entry name" value="C-terminal autoproteolytic domain of nucleoporin nup98"/>
    <property type="match status" value="1"/>
</dbReference>
<gene>
    <name evidence="13" type="ORF">DASB73_027710</name>
</gene>
<feature type="compositionally biased region" description="Polar residues" evidence="11">
    <location>
        <begin position="83"/>
        <end position="96"/>
    </location>
</feature>
<feature type="compositionally biased region" description="Low complexity" evidence="11">
    <location>
        <begin position="102"/>
        <end position="128"/>
    </location>
</feature>
<dbReference type="GO" id="GO:0044613">
    <property type="term" value="C:nuclear pore central transport channel"/>
    <property type="evidence" value="ECO:0007669"/>
    <property type="project" value="UniProtKB-ARBA"/>
</dbReference>
<feature type="compositionally biased region" description="Polar residues" evidence="11">
    <location>
        <begin position="307"/>
        <end position="318"/>
    </location>
</feature>
<evidence type="ECO:0000256" key="9">
    <source>
        <dbReference type="ARBA" id="ARBA00023132"/>
    </source>
</evidence>
<dbReference type="PROSITE" id="PS51434">
    <property type="entry name" value="NUP_C"/>
    <property type="match status" value="1"/>
</dbReference>
<dbReference type="EMBL" id="BTGC01000008">
    <property type="protein sequence ID" value="GMM51808.1"/>
    <property type="molecule type" value="Genomic_DNA"/>
</dbReference>
<feature type="compositionally biased region" description="Low complexity" evidence="11">
    <location>
        <begin position="220"/>
        <end position="260"/>
    </location>
</feature>
<dbReference type="InterPro" id="IPR037665">
    <property type="entry name" value="Nucleoporin_S59-like"/>
</dbReference>
<evidence type="ECO:0000313" key="13">
    <source>
        <dbReference type="EMBL" id="GMM51808.1"/>
    </source>
</evidence>
<feature type="domain" description="Peptidase S59" evidence="12">
    <location>
        <begin position="528"/>
        <end position="674"/>
    </location>
</feature>
<dbReference type="GO" id="GO:0017056">
    <property type="term" value="F:structural constituent of nuclear pore"/>
    <property type="evidence" value="ECO:0007669"/>
    <property type="project" value="InterPro"/>
</dbReference>
<dbReference type="GO" id="GO:0044614">
    <property type="term" value="C:nuclear pore cytoplasmic filaments"/>
    <property type="evidence" value="ECO:0007669"/>
    <property type="project" value="TreeGrafter"/>
</dbReference>
<evidence type="ECO:0000256" key="11">
    <source>
        <dbReference type="SAM" id="MobiDB-lite"/>
    </source>
</evidence>
<keyword evidence="14" id="KW-1185">Reference proteome</keyword>
<organism evidence="13 14">
    <name type="scientific">Starmerella bacillaris</name>
    <name type="common">Yeast</name>
    <name type="synonym">Candida zemplinina</name>
    <dbReference type="NCBI Taxonomy" id="1247836"/>
    <lineage>
        <taxon>Eukaryota</taxon>
        <taxon>Fungi</taxon>
        <taxon>Dikarya</taxon>
        <taxon>Ascomycota</taxon>
        <taxon>Saccharomycotina</taxon>
        <taxon>Dipodascomycetes</taxon>
        <taxon>Dipodascales</taxon>
        <taxon>Trichomonascaceae</taxon>
        <taxon>Starmerella</taxon>
    </lineage>
</organism>
<name>A0AAV5RM28_STABA</name>
<keyword evidence="10" id="KW-0539">Nucleus</keyword>